<proteinExistence type="predicted"/>
<sequence>MGTIVHDLFYRNLFDGSEEECIWCIAYYSYFIQAYNTFILFFHFLGPFLANLFRQRATIRRRQSYSEHLYEQFKEDNI</sequence>
<evidence type="ECO:0000313" key="3">
    <source>
        <dbReference type="EMBL" id="CAF4298075.1"/>
    </source>
</evidence>
<evidence type="ECO:0000313" key="4">
    <source>
        <dbReference type="Proteomes" id="UP000682733"/>
    </source>
</evidence>
<feature type="transmembrane region" description="Helical" evidence="1">
    <location>
        <begin position="35"/>
        <end position="53"/>
    </location>
</feature>
<keyword evidence="1" id="KW-1133">Transmembrane helix</keyword>
<evidence type="ECO:0000313" key="2">
    <source>
        <dbReference type="EMBL" id="CAF1510196.1"/>
    </source>
</evidence>
<evidence type="ECO:0000256" key="1">
    <source>
        <dbReference type="SAM" id="Phobius"/>
    </source>
</evidence>
<keyword evidence="1" id="KW-0812">Transmembrane</keyword>
<dbReference type="EMBL" id="CAJNOK010035103">
    <property type="protein sequence ID" value="CAF1510196.1"/>
    <property type="molecule type" value="Genomic_DNA"/>
</dbReference>
<gene>
    <name evidence="2" type="ORF">OVA965_LOCUS37337</name>
    <name evidence="3" type="ORF">TMI583_LOCUS38410</name>
</gene>
<dbReference type="AlphaFoldDB" id="A0A8S2TPA7"/>
<reference evidence="3" key="1">
    <citation type="submission" date="2021-02" db="EMBL/GenBank/DDBJ databases">
        <authorList>
            <person name="Nowell W R."/>
        </authorList>
    </citation>
    <scope>NUCLEOTIDE SEQUENCE</scope>
</reference>
<organism evidence="3 4">
    <name type="scientific">Didymodactylos carnosus</name>
    <dbReference type="NCBI Taxonomy" id="1234261"/>
    <lineage>
        <taxon>Eukaryota</taxon>
        <taxon>Metazoa</taxon>
        <taxon>Spiralia</taxon>
        <taxon>Gnathifera</taxon>
        <taxon>Rotifera</taxon>
        <taxon>Eurotatoria</taxon>
        <taxon>Bdelloidea</taxon>
        <taxon>Philodinida</taxon>
        <taxon>Philodinidae</taxon>
        <taxon>Didymodactylos</taxon>
    </lineage>
</organism>
<dbReference type="EMBL" id="CAJOBA010057175">
    <property type="protein sequence ID" value="CAF4298075.1"/>
    <property type="molecule type" value="Genomic_DNA"/>
</dbReference>
<comment type="caution">
    <text evidence="3">The sequence shown here is derived from an EMBL/GenBank/DDBJ whole genome shotgun (WGS) entry which is preliminary data.</text>
</comment>
<protein>
    <submittedName>
        <fullName evidence="3">Uncharacterized protein</fullName>
    </submittedName>
</protein>
<accession>A0A8S2TPA7</accession>
<name>A0A8S2TPA7_9BILA</name>
<keyword evidence="1" id="KW-0472">Membrane</keyword>
<dbReference type="Proteomes" id="UP000682733">
    <property type="component" value="Unassembled WGS sequence"/>
</dbReference>
<dbReference type="Proteomes" id="UP000677228">
    <property type="component" value="Unassembled WGS sequence"/>
</dbReference>